<keyword evidence="6 8" id="KW-0408">Iron</keyword>
<keyword evidence="10" id="KW-1133">Transmembrane helix</keyword>
<dbReference type="Gene3D" id="1.10.630.10">
    <property type="entry name" value="Cytochrome P450"/>
    <property type="match status" value="1"/>
</dbReference>
<evidence type="ECO:0000313" key="11">
    <source>
        <dbReference type="EMBL" id="QIW94709.1"/>
    </source>
</evidence>
<keyword evidence="5 9" id="KW-0560">Oxidoreductase</keyword>
<feature type="binding site" description="axial binding residue" evidence="8">
    <location>
        <position position="462"/>
    </location>
    <ligand>
        <name>heme</name>
        <dbReference type="ChEBI" id="CHEBI:30413"/>
    </ligand>
    <ligandPart>
        <name>Fe</name>
        <dbReference type="ChEBI" id="CHEBI:18248"/>
    </ligandPart>
</feature>
<evidence type="ECO:0000256" key="5">
    <source>
        <dbReference type="ARBA" id="ARBA00023002"/>
    </source>
</evidence>
<dbReference type="InterPro" id="IPR017972">
    <property type="entry name" value="Cyt_P450_CS"/>
</dbReference>
<evidence type="ECO:0000256" key="9">
    <source>
        <dbReference type="RuleBase" id="RU000461"/>
    </source>
</evidence>
<dbReference type="EMBL" id="CP051139">
    <property type="protein sequence ID" value="QIW94709.1"/>
    <property type="molecule type" value="Genomic_DNA"/>
</dbReference>
<proteinExistence type="inferred from homology"/>
<dbReference type="PRINTS" id="PR00463">
    <property type="entry name" value="EP450I"/>
</dbReference>
<evidence type="ECO:0000256" key="4">
    <source>
        <dbReference type="ARBA" id="ARBA00022723"/>
    </source>
</evidence>
<dbReference type="InterPro" id="IPR001128">
    <property type="entry name" value="Cyt_P450"/>
</dbReference>
<accession>A0A6H0XJK9</accession>
<dbReference type="PANTHER" id="PTHR46206">
    <property type="entry name" value="CYTOCHROME P450"/>
    <property type="match status" value="1"/>
</dbReference>
<dbReference type="PROSITE" id="PS00086">
    <property type="entry name" value="CYTOCHROME_P450"/>
    <property type="match status" value="1"/>
</dbReference>
<dbReference type="AlphaFoldDB" id="A0A6H0XJK9"/>
<dbReference type="PANTHER" id="PTHR46206:SF2">
    <property type="entry name" value="CYTOCHROME P450 MONOOXYGENASE AUSG-RELATED"/>
    <property type="match status" value="1"/>
</dbReference>
<dbReference type="OrthoDB" id="1844152at2759"/>
<keyword evidence="4 8" id="KW-0479">Metal-binding</keyword>
<evidence type="ECO:0000256" key="10">
    <source>
        <dbReference type="SAM" id="Phobius"/>
    </source>
</evidence>
<dbReference type="InterPro" id="IPR036396">
    <property type="entry name" value="Cyt_P450_sf"/>
</dbReference>
<dbReference type="Pfam" id="PF00067">
    <property type="entry name" value="p450"/>
    <property type="match status" value="1"/>
</dbReference>
<evidence type="ECO:0000256" key="1">
    <source>
        <dbReference type="ARBA" id="ARBA00001971"/>
    </source>
</evidence>
<reference evidence="11 12" key="1">
    <citation type="journal article" date="2016" name="Sci. Rep.">
        <title>Peltaster fructicola genome reveals evolution from an invasive phytopathogen to an ectophytic parasite.</title>
        <authorList>
            <person name="Xu C."/>
            <person name="Chen H."/>
            <person name="Gleason M.L."/>
            <person name="Xu J.R."/>
            <person name="Liu H."/>
            <person name="Zhang R."/>
            <person name="Sun G."/>
        </authorList>
    </citation>
    <scope>NUCLEOTIDE SEQUENCE [LARGE SCALE GENOMIC DNA]</scope>
    <source>
        <strain evidence="11 12">LNHT1506</strain>
    </source>
</reference>
<evidence type="ECO:0000256" key="7">
    <source>
        <dbReference type="ARBA" id="ARBA00023033"/>
    </source>
</evidence>
<comment type="similarity">
    <text evidence="2 9">Belongs to the cytochrome P450 family.</text>
</comment>
<dbReference type="SUPFAM" id="SSF48264">
    <property type="entry name" value="Cytochrome P450"/>
    <property type="match status" value="1"/>
</dbReference>
<protein>
    <recommendedName>
        <fullName evidence="13">Cytochrome P450</fullName>
    </recommendedName>
</protein>
<gene>
    <name evidence="11" type="ORF">AMS68_000227</name>
</gene>
<dbReference type="InterPro" id="IPR002401">
    <property type="entry name" value="Cyt_P450_E_grp-I"/>
</dbReference>
<keyword evidence="12" id="KW-1185">Reference proteome</keyword>
<comment type="cofactor">
    <cofactor evidence="1 8">
        <name>heme</name>
        <dbReference type="ChEBI" id="CHEBI:30413"/>
    </cofactor>
</comment>
<keyword evidence="10" id="KW-0472">Membrane</keyword>
<feature type="transmembrane region" description="Helical" evidence="10">
    <location>
        <begin position="20"/>
        <end position="41"/>
    </location>
</feature>
<evidence type="ECO:0000256" key="8">
    <source>
        <dbReference type="PIRSR" id="PIRSR602401-1"/>
    </source>
</evidence>
<keyword evidence="7 9" id="KW-0503">Monooxygenase</keyword>
<evidence type="ECO:0000256" key="3">
    <source>
        <dbReference type="ARBA" id="ARBA00022617"/>
    </source>
</evidence>
<dbReference type="CDD" id="cd11041">
    <property type="entry name" value="CYP503A1-like"/>
    <property type="match status" value="1"/>
</dbReference>
<evidence type="ECO:0000256" key="2">
    <source>
        <dbReference type="ARBA" id="ARBA00010617"/>
    </source>
</evidence>
<keyword evidence="3 8" id="KW-0349">Heme</keyword>
<dbReference type="Proteomes" id="UP000503462">
    <property type="component" value="Chromosome 1"/>
</dbReference>
<organism evidence="11 12">
    <name type="scientific">Peltaster fructicola</name>
    <dbReference type="NCBI Taxonomy" id="286661"/>
    <lineage>
        <taxon>Eukaryota</taxon>
        <taxon>Fungi</taxon>
        <taxon>Dikarya</taxon>
        <taxon>Ascomycota</taxon>
        <taxon>Pezizomycotina</taxon>
        <taxon>Dothideomycetes</taxon>
        <taxon>Dothideomycetes incertae sedis</taxon>
        <taxon>Peltaster</taxon>
    </lineage>
</organism>
<dbReference type="GO" id="GO:0005506">
    <property type="term" value="F:iron ion binding"/>
    <property type="evidence" value="ECO:0007669"/>
    <property type="project" value="InterPro"/>
</dbReference>
<dbReference type="GO" id="GO:0016705">
    <property type="term" value="F:oxidoreductase activity, acting on paired donors, with incorporation or reduction of molecular oxygen"/>
    <property type="evidence" value="ECO:0007669"/>
    <property type="project" value="InterPro"/>
</dbReference>
<keyword evidence="10" id="KW-0812">Transmembrane</keyword>
<dbReference type="GO" id="GO:0020037">
    <property type="term" value="F:heme binding"/>
    <property type="evidence" value="ECO:0007669"/>
    <property type="project" value="InterPro"/>
</dbReference>
<dbReference type="GO" id="GO:0004497">
    <property type="term" value="F:monooxygenase activity"/>
    <property type="evidence" value="ECO:0007669"/>
    <property type="project" value="UniProtKB-KW"/>
</dbReference>
<evidence type="ECO:0008006" key="13">
    <source>
        <dbReference type="Google" id="ProtNLM"/>
    </source>
</evidence>
<name>A0A6H0XJK9_9PEZI</name>
<evidence type="ECO:0000256" key="6">
    <source>
        <dbReference type="ARBA" id="ARBA00023004"/>
    </source>
</evidence>
<sequence>MPALQLWENLKGDGLVKTATSIPISWILGGLFAFVVLRAVFRKVRGQRYEIVNPSPAWDIFNISSVLAFLGNGLSLVNSGFQKFNGRPFILYTDVRPKIVLGPEYIDFVNAEPKLDFLAFVKSEFLTHIPAFKHFDPPGHLIEDMVRTKLTTNLAKFTVPISDEASLTLSELWGDSKEWSTHVLKDDLLNLISRLSAVIFTGGELAHDKEWQKLTVEVTVNGFLGVMECRMFPTFLQYMLSKIMPHAVRVEGDLRRGTAKVQKIMDRRQREKDDAIKNGEKPPQYVDAIAWLDELAATGKYGSPNQAIQQLSLAMAAIHTSTDLLTSTLYRIFANPELVQPLREEMTRVLGSMGWTKQALQELRLMDSLLKETQRLQATGALVMSRVALDDVELPGGIIIKKGEQMAISTHLMQSPNFYEDPDKFEPWRFAKRREDPKLMNKSHLVSTSVEHTGFSHGKHACPGRFFASNEIKIAMIHLLLKYDIELVTGESTKPVTFGTFVSSNSKAKVRVRRRQEEIST</sequence>
<evidence type="ECO:0000313" key="12">
    <source>
        <dbReference type="Proteomes" id="UP000503462"/>
    </source>
</evidence>